<sequence length="89" mass="9855">MVMSIGMMDAAYFVGRTEILAWINSTLHLNLSKVEEVEGFQEPCLTMINGVDVGAQYHFHHSIASENGLVGENDSSWSGSRPWNLTTKP</sequence>
<organism evidence="2 3">
    <name type="scientific">Stephania yunnanensis</name>
    <dbReference type="NCBI Taxonomy" id="152371"/>
    <lineage>
        <taxon>Eukaryota</taxon>
        <taxon>Viridiplantae</taxon>
        <taxon>Streptophyta</taxon>
        <taxon>Embryophyta</taxon>
        <taxon>Tracheophyta</taxon>
        <taxon>Spermatophyta</taxon>
        <taxon>Magnoliopsida</taxon>
        <taxon>Ranunculales</taxon>
        <taxon>Menispermaceae</taxon>
        <taxon>Menispermoideae</taxon>
        <taxon>Cissampelideae</taxon>
        <taxon>Stephania</taxon>
    </lineage>
</organism>
<dbReference type="Gene3D" id="1.10.418.10">
    <property type="entry name" value="Calponin-like domain"/>
    <property type="match status" value="1"/>
</dbReference>
<comment type="caution">
    <text evidence="2">The sequence shown here is derived from an EMBL/GenBank/DDBJ whole genome shotgun (WGS) entry which is preliminary data.</text>
</comment>
<evidence type="ECO:0000313" key="2">
    <source>
        <dbReference type="EMBL" id="KAK9098831.1"/>
    </source>
</evidence>
<evidence type="ECO:0000256" key="1">
    <source>
        <dbReference type="SAM" id="MobiDB-lite"/>
    </source>
</evidence>
<evidence type="ECO:0000313" key="3">
    <source>
        <dbReference type="Proteomes" id="UP001420932"/>
    </source>
</evidence>
<dbReference type="AlphaFoldDB" id="A0AAP0ET88"/>
<protein>
    <submittedName>
        <fullName evidence="2">Uncharacterized protein</fullName>
    </submittedName>
</protein>
<dbReference type="InterPro" id="IPR036872">
    <property type="entry name" value="CH_dom_sf"/>
</dbReference>
<dbReference type="Proteomes" id="UP001420932">
    <property type="component" value="Unassembled WGS sequence"/>
</dbReference>
<proteinExistence type="predicted"/>
<name>A0AAP0ET88_9MAGN</name>
<feature type="compositionally biased region" description="Polar residues" evidence="1">
    <location>
        <begin position="73"/>
        <end position="89"/>
    </location>
</feature>
<accession>A0AAP0ET88</accession>
<dbReference type="EMBL" id="JBBNAF010000011">
    <property type="protein sequence ID" value="KAK9098831.1"/>
    <property type="molecule type" value="Genomic_DNA"/>
</dbReference>
<reference evidence="2 3" key="1">
    <citation type="submission" date="2024-01" db="EMBL/GenBank/DDBJ databases">
        <title>Genome assemblies of Stephania.</title>
        <authorList>
            <person name="Yang L."/>
        </authorList>
    </citation>
    <scope>NUCLEOTIDE SEQUENCE [LARGE SCALE GENOMIC DNA]</scope>
    <source>
        <strain evidence="2">YNDBR</strain>
        <tissue evidence="2">Leaf</tissue>
    </source>
</reference>
<feature type="region of interest" description="Disordered" evidence="1">
    <location>
        <begin position="70"/>
        <end position="89"/>
    </location>
</feature>
<keyword evidence="3" id="KW-1185">Reference proteome</keyword>
<gene>
    <name evidence="2" type="ORF">Syun_025876</name>
</gene>
<dbReference type="SUPFAM" id="SSF47576">
    <property type="entry name" value="Calponin-homology domain, CH-domain"/>
    <property type="match status" value="1"/>
</dbReference>